<evidence type="ECO:0000256" key="2">
    <source>
        <dbReference type="ARBA" id="ARBA00022763"/>
    </source>
</evidence>
<evidence type="ECO:0000256" key="8">
    <source>
        <dbReference type="SAM" id="MobiDB-lite"/>
    </source>
</evidence>
<dbReference type="SUPFAM" id="SSF52540">
    <property type="entry name" value="P-loop containing nucleoside triphosphate hydrolases"/>
    <property type="match status" value="1"/>
</dbReference>
<dbReference type="InterPro" id="IPR027417">
    <property type="entry name" value="P-loop_NTPase"/>
</dbReference>
<dbReference type="PROSITE" id="PS51192">
    <property type="entry name" value="HELICASE_ATP_BIND_1"/>
    <property type="match status" value="1"/>
</dbReference>
<evidence type="ECO:0000256" key="5">
    <source>
        <dbReference type="ARBA" id="ARBA00022840"/>
    </source>
</evidence>
<dbReference type="FunFam" id="3.40.50.300:FF:001992">
    <property type="entry name" value="ATP-dependent RNA helicase, putative"/>
    <property type="match status" value="1"/>
</dbReference>
<dbReference type="Pfam" id="PF14520">
    <property type="entry name" value="HHH_5"/>
    <property type="match status" value="1"/>
</dbReference>
<sequence length="757" mass="85238">MSREPEYFTHPMLKENSLAYRSYQMELASRALEGSSLVVLPTGLGKTVVAVLAMVARLTQFQEGKVLMLSPTKPLVSQHTSFLKRVLTLDDEVVMLTGDVPPSKRAELWRDARVIVSTPQVIENDLVAKRLGLEDVVLVVFDEAHRAVGSYAYTYIAKKYHEQAEHPLVLGITASPGANEERVKEVCEGLGVGAVYTKSEHDPDVRRYVHRKDIEWIEVPVPKEMMQLRNELEKVMEDRLSELGKLGVEVSRRPTRKQLLDVQKKLMVKLRFSPEPWVYRAVSLVAEMLKLSHGVELVESQGMSAFRKYAERLRREAFSSKASKAARRLIEDVHFKRALFLLEGVKVEHPKLKKVCDIVKEELSRNPDSRIIVFTNYRDSSVVVAEALSAIEGVRATRFVGQTSRQDDRGLSQKEQIDIIERFKAGEFNVLVATSVAEEGLDIPSTDLVVFYEPVPSEIRSIQRKGRTGRARVGRVVVLIAKGTRDVGAYWSSVRKERQMSQQMRGLEHVAQNEMGEKDNEARPPRPQRALSEFGGSTPSGSTPIVYVDSRELRSQVVKVLEELGMDIRVDTMEVGDYVVSERVAIERKTTPDLLSSFIDGERDLFLQLSDLSRSYDRPLLVVEGEDVYTARRVHPNAIRGLLASIAVDFSIPLLFTRDERETAELIAILARREQSERGEKPIIRGKKSARTLPEQQEYVLSSIPGVGQKAARNLLKHFGSIQAVLNASEKELQQVPLIGKKTARLIREVVGSEYKG</sequence>
<proteinExistence type="predicted"/>
<evidence type="ECO:0000256" key="3">
    <source>
        <dbReference type="ARBA" id="ARBA00022801"/>
    </source>
</evidence>
<dbReference type="SUPFAM" id="SSF47781">
    <property type="entry name" value="RuvA domain 2-like"/>
    <property type="match status" value="1"/>
</dbReference>
<accession>A0A832RXB9</accession>
<dbReference type="InterPro" id="IPR011545">
    <property type="entry name" value="DEAD/DEAH_box_helicase_dom"/>
</dbReference>
<dbReference type="GO" id="GO:0016787">
    <property type="term" value="F:hydrolase activity"/>
    <property type="evidence" value="ECO:0007669"/>
    <property type="project" value="UniProtKB-KW"/>
</dbReference>
<evidence type="ECO:0000256" key="4">
    <source>
        <dbReference type="ARBA" id="ARBA00022806"/>
    </source>
</evidence>
<dbReference type="Pfam" id="PF00270">
    <property type="entry name" value="DEAD"/>
    <property type="match status" value="1"/>
</dbReference>
<name>A0A832RXB9_9EURY</name>
<dbReference type="InterPro" id="IPR001650">
    <property type="entry name" value="Helicase_C-like"/>
</dbReference>
<organism evidence="11 12">
    <name type="scientific">Methermicoccus shengliensis</name>
    <dbReference type="NCBI Taxonomy" id="660064"/>
    <lineage>
        <taxon>Archaea</taxon>
        <taxon>Methanobacteriati</taxon>
        <taxon>Methanobacteriota</taxon>
        <taxon>Stenosarchaea group</taxon>
        <taxon>Methanomicrobia</taxon>
        <taxon>Methanosarcinales</taxon>
        <taxon>Methermicoccaceae</taxon>
        <taxon>Methermicoccus</taxon>
    </lineage>
</organism>
<dbReference type="SMART" id="SM00490">
    <property type="entry name" value="HELICc"/>
    <property type="match status" value="1"/>
</dbReference>
<dbReference type="InterPro" id="IPR041755">
    <property type="entry name" value="Hef_ID"/>
</dbReference>
<dbReference type="Proteomes" id="UP000600363">
    <property type="component" value="Unassembled WGS sequence"/>
</dbReference>
<dbReference type="PANTHER" id="PTHR14025">
    <property type="entry name" value="FANCONI ANEMIA GROUP M FANCM FAMILY MEMBER"/>
    <property type="match status" value="1"/>
</dbReference>
<dbReference type="Pfam" id="PF21210">
    <property type="entry name" value="RNA_helicase_helical"/>
    <property type="match status" value="1"/>
</dbReference>
<dbReference type="GO" id="GO:0006281">
    <property type="term" value="P:DNA repair"/>
    <property type="evidence" value="ECO:0007669"/>
    <property type="project" value="UniProtKB-KW"/>
</dbReference>
<keyword evidence="3" id="KW-0378">Hydrolase</keyword>
<dbReference type="InterPro" id="IPR010994">
    <property type="entry name" value="RuvA_2-like"/>
</dbReference>
<dbReference type="EMBL" id="DUIH01000021">
    <property type="protein sequence ID" value="HIH70091.1"/>
    <property type="molecule type" value="Genomic_DNA"/>
</dbReference>
<evidence type="ECO:0000313" key="11">
    <source>
        <dbReference type="EMBL" id="HIH70091.1"/>
    </source>
</evidence>
<keyword evidence="5" id="KW-0067">ATP-binding</keyword>
<dbReference type="Pfam" id="PF00271">
    <property type="entry name" value="Helicase_C"/>
    <property type="match status" value="1"/>
</dbReference>
<dbReference type="InterPro" id="IPR003583">
    <property type="entry name" value="Hlx-hairpin-Hlx_DNA-bd_motif"/>
</dbReference>
<dbReference type="GO" id="GO:0004386">
    <property type="term" value="F:helicase activity"/>
    <property type="evidence" value="ECO:0007669"/>
    <property type="project" value="UniProtKB-KW"/>
</dbReference>
<dbReference type="GO" id="GO:0003677">
    <property type="term" value="F:DNA binding"/>
    <property type="evidence" value="ECO:0007669"/>
    <property type="project" value="UniProtKB-KW"/>
</dbReference>
<dbReference type="Gene3D" id="1.10.150.20">
    <property type="entry name" value="5' to 3' exonuclease, C-terminal subdomain"/>
    <property type="match status" value="1"/>
</dbReference>
<evidence type="ECO:0000259" key="9">
    <source>
        <dbReference type="PROSITE" id="PS51192"/>
    </source>
</evidence>
<keyword evidence="2" id="KW-0227">DNA damage</keyword>
<dbReference type="Gene3D" id="3.40.50.10130">
    <property type="match status" value="1"/>
</dbReference>
<dbReference type="SMART" id="SM00891">
    <property type="entry name" value="ERCC4"/>
    <property type="match status" value="1"/>
</dbReference>
<keyword evidence="4 11" id="KW-0347">Helicase</keyword>
<dbReference type="CDD" id="cd20075">
    <property type="entry name" value="XPF_nuclease_XPF_arch"/>
    <property type="match status" value="1"/>
</dbReference>
<dbReference type="Gene3D" id="1.20.1320.20">
    <property type="entry name" value="hef helicase domain"/>
    <property type="match status" value="1"/>
</dbReference>
<dbReference type="Pfam" id="PF02732">
    <property type="entry name" value="ERCC4"/>
    <property type="match status" value="1"/>
</dbReference>
<dbReference type="InterPro" id="IPR014001">
    <property type="entry name" value="Helicase_ATP-bd"/>
</dbReference>
<dbReference type="RefSeq" id="WP_042686485.1">
    <property type="nucleotide sequence ID" value="NZ_DUIH01000021.1"/>
</dbReference>
<evidence type="ECO:0000313" key="12">
    <source>
        <dbReference type="Proteomes" id="UP000600363"/>
    </source>
</evidence>
<dbReference type="SMART" id="SM00487">
    <property type="entry name" value="DEXDc"/>
    <property type="match status" value="1"/>
</dbReference>
<feature type="domain" description="Helicase ATP-binding" evidence="9">
    <location>
        <begin position="27"/>
        <end position="194"/>
    </location>
</feature>
<evidence type="ECO:0000256" key="1">
    <source>
        <dbReference type="ARBA" id="ARBA00022741"/>
    </source>
</evidence>
<dbReference type="PANTHER" id="PTHR14025:SF20">
    <property type="entry name" value="FANCONI ANEMIA GROUP M PROTEIN"/>
    <property type="match status" value="1"/>
</dbReference>
<dbReference type="PROSITE" id="PS51194">
    <property type="entry name" value="HELICASE_CTER"/>
    <property type="match status" value="1"/>
</dbReference>
<dbReference type="SMART" id="SM00278">
    <property type="entry name" value="HhH1"/>
    <property type="match status" value="2"/>
</dbReference>
<evidence type="ECO:0000256" key="7">
    <source>
        <dbReference type="ARBA" id="ARBA00023204"/>
    </source>
</evidence>
<dbReference type="SUPFAM" id="SSF52980">
    <property type="entry name" value="Restriction endonuclease-like"/>
    <property type="match status" value="1"/>
</dbReference>
<dbReference type="InterPro" id="IPR006166">
    <property type="entry name" value="ERCC4_domain"/>
</dbReference>
<dbReference type="InterPro" id="IPR011335">
    <property type="entry name" value="Restrct_endonuc-II-like"/>
</dbReference>
<comment type="caution">
    <text evidence="11">The sequence shown here is derived from an EMBL/GenBank/DDBJ whole genome shotgun (WGS) entry which is preliminary data.</text>
</comment>
<reference evidence="11" key="1">
    <citation type="journal article" date="2020" name="bioRxiv">
        <title>A rank-normalized archaeal taxonomy based on genome phylogeny resolves widespread incomplete and uneven classifications.</title>
        <authorList>
            <person name="Rinke C."/>
            <person name="Chuvochina M."/>
            <person name="Mussig A.J."/>
            <person name="Chaumeil P.-A."/>
            <person name="Waite D.W."/>
            <person name="Whitman W.B."/>
            <person name="Parks D.H."/>
            <person name="Hugenholtz P."/>
        </authorList>
    </citation>
    <scope>NUCLEOTIDE SEQUENCE</scope>
    <source>
        <strain evidence="11">UBA12518</strain>
    </source>
</reference>
<dbReference type="GO" id="GO:0004518">
    <property type="term" value="F:nuclease activity"/>
    <property type="evidence" value="ECO:0007669"/>
    <property type="project" value="InterPro"/>
</dbReference>
<keyword evidence="1" id="KW-0547">Nucleotide-binding</keyword>
<keyword evidence="6" id="KW-0238">DNA-binding</keyword>
<dbReference type="GO" id="GO:0140097">
    <property type="term" value="F:catalytic activity, acting on DNA"/>
    <property type="evidence" value="ECO:0007669"/>
    <property type="project" value="UniProtKB-ARBA"/>
</dbReference>
<evidence type="ECO:0000256" key="6">
    <source>
        <dbReference type="ARBA" id="ARBA00023125"/>
    </source>
</evidence>
<evidence type="ECO:0000259" key="10">
    <source>
        <dbReference type="PROSITE" id="PS51194"/>
    </source>
</evidence>
<protein>
    <submittedName>
        <fullName evidence="11">DEAD/DEAH box helicase</fullName>
    </submittedName>
</protein>
<dbReference type="Gene3D" id="3.40.50.300">
    <property type="entry name" value="P-loop containing nucleotide triphosphate hydrolases"/>
    <property type="match status" value="2"/>
</dbReference>
<gene>
    <name evidence="11" type="ORF">HA299_05730</name>
</gene>
<dbReference type="NCBIfam" id="NF010337">
    <property type="entry name" value="PRK13766.1"/>
    <property type="match status" value="1"/>
</dbReference>
<dbReference type="AlphaFoldDB" id="A0A832RXB9"/>
<dbReference type="GO" id="GO:0005524">
    <property type="term" value="F:ATP binding"/>
    <property type="evidence" value="ECO:0007669"/>
    <property type="project" value="UniProtKB-KW"/>
</dbReference>
<feature type="domain" description="Helicase C-terminal" evidence="10">
    <location>
        <begin position="351"/>
        <end position="521"/>
    </location>
</feature>
<feature type="compositionally biased region" description="Basic and acidic residues" evidence="8">
    <location>
        <begin position="515"/>
        <end position="524"/>
    </location>
</feature>
<keyword evidence="7" id="KW-0234">DNA repair</keyword>
<dbReference type="CDD" id="cd12089">
    <property type="entry name" value="Hef_ID"/>
    <property type="match status" value="1"/>
</dbReference>
<feature type="region of interest" description="Disordered" evidence="8">
    <location>
        <begin position="511"/>
        <end position="538"/>
    </location>
</feature>